<comment type="caution">
    <text evidence="1">The sequence shown here is derived from an EMBL/GenBank/DDBJ whole genome shotgun (WGS) entry which is preliminary data.</text>
</comment>
<keyword evidence="2" id="KW-1185">Reference proteome</keyword>
<accession>A0A1Y2BRW0</accession>
<evidence type="ECO:0000313" key="2">
    <source>
        <dbReference type="Proteomes" id="UP000193642"/>
    </source>
</evidence>
<dbReference type="AlphaFoldDB" id="A0A1Y2BRW0"/>
<name>A0A1Y2BRW0_9FUNG</name>
<dbReference type="EMBL" id="MCGO01000050">
    <property type="protein sequence ID" value="ORY37501.1"/>
    <property type="molecule type" value="Genomic_DNA"/>
</dbReference>
<dbReference type="Proteomes" id="UP000193642">
    <property type="component" value="Unassembled WGS sequence"/>
</dbReference>
<organism evidence="1 2">
    <name type="scientific">Rhizoclosmatium globosum</name>
    <dbReference type="NCBI Taxonomy" id="329046"/>
    <lineage>
        <taxon>Eukaryota</taxon>
        <taxon>Fungi</taxon>
        <taxon>Fungi incertae sedis</taxon>
        <taxon>Chytridiomycota</taxon>
        <taxon>Chytridiomycota incertae sedis</taxon>
        <taxon>Chytridiomycetes</taxon>
        <taxon>Chytridiales</taxon>
        <taxon>Chytriomycetaceae</taxon>
        <taxon>Rhizoclosmatium</taxon>
    </lineage>
</organism>
<evidence type="ECO:0000313" key="1">
    <source>
        <dbReference type="EMBL" id="ORY37501.1"/>
    </source>
</evidence>
<protein>
    <submittedName>
        <fullName evidence="1">Uncharacterized protein</fullName>
    </submittedName>
</protein>
<sequence length="65" mass="7138">MPPRQGRPPLFSDFFPYATSASGVVPISNLEGNSPDWLQANFYPEGINAPSLAYPGINVCVLRHY</sequence>
<reference evidence="1 2" key="1">
    <citation type="submission" date="2016-07" db="EMBL/GenBank/DDBJ databases">
        <title>Pervasive Adenine N6-methylation of Active Genes in Fungi.</title>
        <authorList>
            <consortium name="DOE Joint Genome Institute"/>
            <person name="Mondo S.J."/>
            <person name="Dannebaum R.O."/>
            <person name="Kuo R.C."/>
            <person name="Labutti K."/>
            <person name="Haridas S."/>
            <person name="Kuo A."/>
            <person name="Salamov A."/>
            <person name="Ahrendt S.R."/>
            <person name="Lipzen A."/>
            <person name="Sullivan W."/>
            <person name="Andreopoulos W.B."/>
            <person name="Clum A."/>
            <person name="Lindquist E."/>
            <person name="Daum C."/>
            <person name="Ramamoorthy G.K."/>
            <person name="Gryganskyi A."/>
            <person name="Culley D."/>
            <person name="Magnuson J.K."/>
            <person name="James T.Y."/>
            <person name="O'Malley M.A."/>
            <person name="Stajich J.E."/>
            <person name="Spatafora J.W."/>
            <person name="Visel A."/>
            <person name="Grigoriev I.V."/>
        </authorList>
    </citation>
    <scope>NUCLEOTIDE SEQUENCE [LARGE SCALE GENOMIC DNA]</scope>
    <source>
        <strain evidence="1 2">JEL800</strain>
    </source>
</reference>
<proteinExistence type="predicted"/>
<gene>
    <name evidence="1" type="ORF">BCR33DRAFT_789764</name>
</gene>